<keyword evidence="3" id="KW-1185">Reference proteome</keyword>
<feature type="transmembrane region" description="Helical" evidence="1">
    <location>
        <begin position="28"/>
        <end position="52"/>
    </location>
</feature>
<evidence type="ECO:0000256" key="1">
    <source>
        <dbReference type="SAM" id="Phobius"/>
    </source>
</evidence>
<keyword evidence="1" id="KW-0472">Membrane</keyword>
<keyword evidence="1" id="KW-1133">Transmembrane helix</keyword>
<reference evidence="2 3" key="1">
    <citation type="submission" date="2024-01" db="EMBL/GenBank/DDBJ databases">
        <title>The genomes of 5 underutilized Papilionoideae crops provide insights into root nodulation and disease resistanc.</title>
        <authorList>
            <person name="Jiang F."/>
        </authorList>
    </citation>
    <scope>NUCLEOTIDE SEQUENCE [LARGE SCALE GENOMIC DNA]</scope>
    <source>
        <strain evidence="2">DUOXIRENSHENG_FW03</strain>
        <tissue evidence="2">Leaves</tissue>
    </source>
</reference>
<sequence length="94" mass="10677">MFIFLISFFFLLGLFSYFSVLVLLTWQLAVLLLCVVQRNLSSSFLYLVYLLIIGLGDKPLTHQECGLKAYLQDLEASLLCIKIVGLRLICGTRL</sequence>
<proteinExistence type="predicted"/>
<evidence type="ECO:0000313" key="3">
    <source>
        <dbReference type="Proteomes" id="UP001386955"/>
    </source>
</evidence>
<organism evidence="2 3">
    <name type="scientific">Psophocarpus tetragonolobus</name>
    <name type="common">Winged bean</name>
    <name type="synonym">Dolichos tetragonolobus</name>
    <dbReference type="NCBI Taxonomy" id="3891"/>
    <lineage>
        <taxon>Eukaryota</taxon>
        <taxon>Viridiplantae</taxon>
        <taxon>Streptophyta</taxon>
        <taxon>Embryophyta</taxon>
        <taxon>Tracheophyta</taxon>
        <taxon>Spermatophyta</taxon>
        <taxon>Magnoliopsida</taxon>
        <taxon>eudicotyledons</taxon>
        <taxon>Gunneridae</taxon>
        <taxon>Pentapetalae</taxon>
        <taxon>rosids</taxon>
        <taxon>fabids</taxon>
        <taxon>Fabales</taxon>
        <taxon>Fabaceae</taxon>
        <taxon>Papilionoideae</taxon>
        <taxon>50 kb inversion clade</taxon>
        <taxon>NPAAA clade</taxon>
        <taxon>indigoferoid/millettioid clade</taxon>
        <taxon>Phaseoleae</taxon>
        <taxon>Psophocarpus</taxon>
    </lineage>
</organism>
<name>A0AAN9XTE8_PSOTE</name>
<accession>A0AAN9XTE8</accession>
<protein>
    <submittedName>
        <fullName evidence="2">Uncharacterized protein</fullName>
    </submittedName>
</protein>
<comment type="caution">
    <text evidence="2">The sequence shown here is derived from an EMBL/GenBank/DDBJ whole genome shotgun (WGS) entry which is preliminary data.</text>
</comment>
<evidence type="ECO:0000313" key="2">
    <source>
        <dbReference type="EMBL" id="KAK7406491.1"/>
    </source>
</evidence>
<dbReference type="EMBL" id="JAYMYS010000002">
    <property type="protein sequence ID" value="KAK7406491.1"/>
    <property type="molecule type" value="Genomic_DNA"/>
</dbReference>
<gene>
    <name evidence="2" type="ORF">VNO78_08118</name>
</gene>
<keyword evidence="1" id="KW-0812">Transmembrane</keyword>
<dbReference type="Proteomes" id="UP001386955">
    <property type="component" value="Unassembled WGS sequence"/>
</dbReference>
<dbReference type="AlphaFoldDB" id="A0AAN9XTE8"/>